<evidence type="ECO:0000313" key="2">
    <source>
        <dbReference type="EMBL" id="GLD74107.1"/>
    </source>
</evidence>
<gene>
    <name evidence="2" type="ORF">AKAME5_002543400</name>
</gene>
<protein>
    <submittedName>
        <fullName evidence="2">Solute carrier family 1 member 9 isoform X1</fullName>
    </submittedName>
</protein>
<evidence type="ECO:0000313" key="3">
    <source>
        <dbReference type="Proteomes" id="UP001279410"/>
    </source>
</evidence>
<comment type="caution">
    <text evidence="2">The sequence shown here is derived from an EMBL/GenBank/DDBJ whole genome shotgun (WGS) entry which is preliminary data.</text>
</comment>
<name>A0AAD3NLG8_LATJO</name>
<dbReference type="EMBL" id="BRZM01001994">
    <property type="protein sequence ID" value="GLD74107.1"/>
    <property type="molecule type" value="Genomic_DNA"/>
</dbReference>
<accession>A0AAD3NLG8</accession>
<keyword evidence="3" id="KW-1185">Reference proteome</keyword>
<proteinExistence type="predicted"/>
<reference evidence="2" key="1">
    <citation type="submission" date="2022-08" db="EMBL/GenBank/DDBJ databases">
        <title>Genome sequencing of akame (Lates japonicus).</title>
        <authorList>
            <person name="Hashiguchi Y."/>
            <person name="Takahashi H."/>
        </authorList>
    </citation>
    <scope>NUCLEOTIDE SEQUENCE</scope>
    <source>
        <strain evidence="2">Kochi</strain>
    </source>
</reference>
<sequence length="111" mass="12273">MEVNDAKTVTLPLVPSLPLHHLHVPPLSLSLLRRLSLPHRCLALVGRETASRSRQDDKPVDQPATVSANKERKRGKPADDTEVACYKITGTLQRNTHNLLLGLTVVDAWRG</sequence>
<dbReference type="Proteomes" id="UP001279410">
    <property type="component" value="Unassembled WGS sequence"/>
</dbReference>
<dbReference type="AlphaFoldDB" id="A0AAD3NLG8"/>
<evidence type="ECO:0000256" key="1">
    <source>
        <dbReference type="SAM" id="MobiDB-lite"/>
    </source>
</evidence>
<feature type="compositionally biased region" description="Basic and acidic residues" evidence="1">
    <location>
        <begin position="49"/>
        <end position="60"/>
    </location>
</feature>
<feature type="region of interest" description="Disordered" evidence="1">
    <location>
        <begin position="47"/>
        <end position="80"/>
    </location>
</feature>
<organism evidence="2 3">
    <name type="scientific">Lates japonicus</name>
    <name type="common">Japanese lates</name>
    <dbReference type="NCBI Taxonomy" id="270547"/>
    <lineage>
        <taxon>Eukaryota</taxon>
        <taxon>Metazoa</taxon>
        <taxon>Chordata</taxon>
        <taxon>Craniata</taxon>
        <taxon>Vertebrata</taxon>
        <taxon>Euteleostomi</taxon>
        <taxon>Actinopterygii</taxon>
        <taxon>Neopterygii</taxon>
        <taxon>Teleostei</taxon>
        <taxon>Neoteleostei</taxon>
        <taxon>Acanthomorphata</taxon>
        <taxon>Carangaria</taxon>
        <taxon>Carangaria incertae sedis</taxon>
        <taxon>Centropomidae</taxon>
        <taxon>Lates</taxon>
    </lineage>
</organism>